<proteinExistence type="predicted"/>
<dbReference type="HOGENOM" id="CLU_322805_0_0_0"/>
<keyword evidence="2" id="KW-1185">Reference proteome</keyword>
<name>A0A081C0S9_VECG1</name>
<dbReference type="Proteomes" id="UP000030661">
    <property type="component" value="Unassembled WGS sequence"/>
</dbReference>
<dbReference type="AlphaFoldDB" id="A0A081C0S9"/>
<gene>
    <name evidence="1" type="ORF">U27_05157</name>
</gene>
<accession>A0A081C0S9</accession>
<organism evidence="1">
    <name type="scientific">Vecturithrix granuli</name>
    <dbReference type="NCBI Taxonomy" id="1499967"/>
    <lineage>
        <taxon>Bacteria</taxon>
        <taxon>Candidatus Moduliflexota</taxon>
        <taxon>Candidatus Vecturitrichia</taxon>
        <taxon>Candidatus Vecturitrichales</taxon>
        <taxon>Candidatus Vecturitrichaceae</taxon>
        <taxon>Candidatus Vecturithrix</taxon>
    </lineage>
</organism>
<protein>
    <submittedName>
        <fullName evidence="1">Uncharacterized protein</fullName>
    </submittedName>
</protein>
<reference evidence="1" key="1">
    <citation type="journal article" date="2015" name="PeerJ">
        <title>First genomic representation of candidate bacterial phylum KSB3 points to enhanced environmental sensing as a trigger of wastewater bulking.</title>
        <authorList>
            <person name="Sekiguchi Y."/>
            <person name="Ohashi A."/>
            <person name="Parks D.H."/>
            <person name="Yamauchi T."/>
            <person name="Tyson G.W."/>
            <person name="Hugenholtz P."/>
        </authorList>
    </citation>
    <scope>NUCLEOTIDE SEQUENCE [LARGE SCALE GENOMIC DNA]</scope>
</reference>
<evidence type="ECO:0000313" key="1">
    <source>
        <dbReference type="EMBL" id="GAK58184.1"/>
    </source>
</evidence>
<sequence>MTRLRPNAFTLPGYVPPDDALSDSPPVEIDALDMNPWRDEVMEGYPDLYEPLNMTYNPPMGHHVTNNPDDDRRAQVWLSPDYEFQRAPYTIIGQAYSFPLVTGALHTAYADICVWDSENETCFKKPPEGTEMPTYVMPRPSQLVLVQNPEGESVPGDGGTGGGGGTNGSWEEVHWMTLSATWFGPLTIEGQGASSSSAGTEIPHPKGVLSSMDSGENLDQLRQRLTWKLIEPANRPDLLVIEEAHVGTAPFQRVIPIARLNVGAGEMFEVELAVEGEEGDRLVLDRISISTKDPLLVPNYDRNDQIDATDHRRAVAEDVLYFWVNDNFDQSVIKKAGKQNDIPCQLYSREWTPYGDGICVAQYFVNWANDHVDSVRDLLDFFPVWVNIERMLARFPVATHQYILKQADGALNAVIFPKVRCSDVASYLKKPSVANSLKQAEVVQISPDGYLLPEAFLTQNADQRVILFEGRKTTEHPLVLEIRSKANPNESLTEDMPLQILNVEEMFRYKNLRPESQKMYDDRLTTQLPPEFFDNMTFVHVHGFQAKEEGLRGTSSTVFKRLWQTGYTGQFWYVSWDSEALHLFKGHYHNAAVNAFAYANTLATFLQGLTGPVDVGAFSLGNLLTSLAIADHNAPVRHYYAMEAAVALEAYGTEFDAKGLPNPMYDDDRPYLISPEKFEGTGESYPWQAYAEEVYASEWHRLFADDPNDERRNVTWRNRLRLVQSKAKAVYNFYSSTEDVLGISRDPKGIRTLFQHPWTGNFIFYVWQVQELLKGLEILINIGGGSDPYAGWGFTTSLPHLESVPIFDPSTGKILFFKNILTTPDVVKAKLASSTECAAFLALLKTDPLFRPDPEILFTTTEGADFVKGQVKDYVNELNYGKGESQTSGRTGGLKW</sequence>
<dbReference type="EMBL" id="DF820467">
    <property type="protein sequence ID" value="GAK58184.1"/>
    <property type="molecule type" value="Genomic_DNA"/>
</dbReference>
<evidence type="ECO:0000313" key="2">
    <source>
        <dbReference type="Proteomes" id="UP000030661"/>
    </source>
</evidence>
<dbReference type="eggNOG" id="COG4782">
    <property type="taxonomic scope" value="Bacteria"/>
</dbReference>